<keyword evidence="2" id="KW-1185">Reference proteome</keyword>
<proteinExistence type="predicted"/>
<reference evidence="1 2" key="1">
    <citation type="submission" date="2019-02" db="EMBL/GenBank/DDBJ databases">
        <title>Deep-cultivation of Planctomycetes and their phenomic and genomic characterization uncovers novel biology.</title>
        <authorList>
            <person name="Wiegand S."/>
            <person name="Jogler M."/>
            <person name="Boedeker C."/>
            <person name="Pinto D."/>
            <person name="Vollmers J."/>
            <person name="Rivas-Marin E."/>
            <person name="Kohn T."/>
            <person name="Peeters S.H."/>
            <person name="Heuer A."/>
            <person name="Rast P."/>
            <person name="Oberbeckmann S."/>
            <person name="Bunk B."/>
            <person name="Jeske O."/>
            <person name="Meyerdierks A."/>
            <person name="Storesund J.E."/>
            <person name="Kallscheuer N."/>
            <person name="Luecker S."/>
            <person name="Lage O.M."/>
            <person name="Pohl T."/>
            <person name="Merkel B.J."/>
            <person name="Hornburger P."/>
            <person name="Mueller R.-W."/>
            <person name="Bruemmer F."/>
            <person name="Labrenz M."/>
            <person name="Spormann A.M."/>
            <person name="Op Den Camp H."/>
            <person name="Overmann J."/>
            <person name="Amann R."/>
            <person name="Jetten M.S.M."/>
            <person name="Mascher T."/>
            <person name="Medema M.H."/>
            <person name="Devos D.P."/>
            <person name="Kaster A.-K."/>
            <person name="Ovreas L."/>
            <person name="Rohde M."/>
            <person name="Galperin M.Y."/>
            <person name="Jogler C."/>
        </authorList>
    </citation>
    <scope>NUCLEOTIDE SEQUENCE [LARGE SCALE GENOMIC DNA]</scope>
    <source>
        <strain evidence="1 2">Pla22</strain>
    </source>
</reference>
<dbReference type="OrthoDB" id="291085at2"/>
<dbReference type="Proteomes" id="UP000316598">
    <property type="component" value="Unassembled WGS sequence"/>
</dbReference>
<protein>
    <recommendedName>
        <fullName evidence="3">Cupin domain protein</fullName>
    </recommendedName>
</protein>
<evidence type="ECO:0000313" key="2">
    <source>
        <dbReference type="Proteomes" id="UP000316598"/>
    </source>
</evidence>
<dbReference type="InterPro" id="IPR011051">
    <property type="entry name" value="RmlC_Cupin_sf"/>
</dbReference>
<organism evidence="1 2">
    <name type="scientific">Rubripirellula amarantea</name>
    <dbReference type="NCBI Taxonomy" id="2527999"/>
    <lineage>
        <taxon>Bacteria</taxon>
        <taxon>Pseudomonadati</taxon>
        <taxon>Planctomycetota</taxon>
        <taxon>Planctomycetia</taxon>
        <taxon>Pirellulales</taxon>
        <taxon>Pirellulaceae</taxon>
        <taxon>Rubripirellula</taxon>
    </lineage>
</organism>
<dbReference type="EMBL" id="SJPI01000002">
    <property type="protein sequence ID" value="TWT50914.1"/>
    <property type="molecule type" value="Genomic_DNA"/>
</dbReference>
<dbReference type="Pfam" id="PF14499">
    <property type="entry name" value="DUF4437"/>
    <property type="match status" value="1"/>
</dbReference>
<evidence type="ECO:0000313" key="1">
    <source>
        <dbReference type="EMBL" id="TWT50914.1"/>
    </source>
</evidence>
<evidence type="ECO:0008006" key="3">
    <source>
        <dbReference type="Google" id="ProtNLM"/>
    </source>
</evidence>
<dbReference type="AlphaFoldDB" id="A0A5C5WJC7"/>
<dbReference type="CDD" id="cd06989">
    <property type="entry name" value="cupin_DRT102"/>
    <property type="match status" value="1"/>
</dbReference>
<dbReference type="InterPro" id="IPR028013">
    <property type="entry name" value="DUF4437"/>
</dbReference>
<accession>A0A5C5WJC7</accession>
<comment type="caution">
    <text evidence="1">The sequence shown here is derived from an EMBL/GenBank/DDBJ whole genome shotgun (WGS) entry which is preliminary data.</text>
</comment>
<dbReference type="SUPFAM" id="SSF51182">
    <property type="entry name" value="RmlC-like cupins"/>
    <property type="match status" value="1"/>
</dbReference>
<dbReference type="InterPro" id="IPR014710">
    <property type="entry name" value="RmlC-like_jellyroll"/>
</dbReference>
<gene>
    <name evidence="1" type="ORF">Pla22_36570</name>
</gene>
<name>A0A5C5WJC7_9BACT</name>
<sequence length="287" mass="31018">MRILTLLLTITITLNTNLTDIVAQEPATSPVSEVVLATDVNWTPLNPARGDASPQAATLWGDRAGQQATGFVVKFVDGFSSPPHIHNITYRGVVIRGGVHNDDPQAEPMWMPVGSFWTQPAGEPHITTARGSTMAYIEIDQGPYLVMPTDEAFDTGESSVNVDASNIVWLGANSTTWIEASPNSQPTGEPQLAFLWGDPQSNQPNGTLVKLPDGFKGSIRGNGSHLRAVVIQGQAEYLSDRDTDEVILAPGSYFASQDNFSHRISTHGQTECIIYVRSVGKFDVVTQ</sequence>
<dbReference type="Gene3D" id="2.60.120.10">
    <property type="entry name" value="Jelly Rolls"/>
    <property type="match status" value="2"/>
</dbReference>
<dbReference type="RefSeq" id="WP_146516052.1">
    <property type="nucleotide sequence ID" value="NZ_SJPI01000002.1"/>
</dbReference>